<dbReference type="Proteomes" id="UP000675284">
    <property type="component" value="Unassembled WGS sequence"/>
</dbReference>
<dbReference type="InterPro" id="IPR003593">
    <property type="entry name" value="AAA+_ATPase"/>
</dbReference>
<dbReference type="EMBL" id="JAGSOT010000070">
    <property type="protein sequence ID" value="MBR7797793.1"/>
    <property type="molecule type" value="Genomic_DNA"/>
</dbReference>
<dbReference type="NCBIfam" id="NF041000">
    <property type="entry name" value="ATPase_ComGA"/>
    <property type="match status" value="1"/>
</dbReference>
<organism evidence="5 6">
    <name type="scientific">Virgibacillus salarius</name>
    <dbReference type="NCBI Taxonomy" id="447199"/>
    <lineage>
        <taxon>Bacteria</taxon>
        <taxon>Bacillati</taxon>
        <taxon>Bacillota</taxon>
        <taxon>Bacilli</taxon>
        <taxon>Bacillales</taxon>
        <taxon>Bacillaceae</taxon>
        <taxon>Virgibacillus</taxon>
    </lineage>
</organism>
<evidence type="ECO:0000259" key="4">
    <source>
        <dbReference type="PROSITE" id="PS00662"/>
    </source>
</evidence>
<proteinExistence type="inferred from homology"/>
<keyword evidence="3" id="KW-0067">ATP-binding</keyword>
<dbReference type="InterPro" id="IPR027417">
    <property type="entry name" value="P-loop_NTPase"/>
</dbReference>
<dbReference type="PANTHER" id="PTHR30258">
    <property type="entry name" value="TYPE II SECRETION SYSTEM PROTEIN GSPE-RELATED"/>
    <property type="match status" value="1"/>
</dbReference>
<dbReference type="AlphaFoldDB" id="A0A941IBI7"/>
<reference evidence="5" key="1">
    <citation type="submission" date="2021-04" db="EMBL/GenBank/DDBJ databases">
        <title>Isolation and polyphasic classification of algal microorganism.</title>
        <authorList>
            <person name="Wang S."/>
        </authorList>
    </citation>
    <scope>NUCLEOTIDE SEQUENCE</scope>
    <source>
        <strain evidence="5">720a</strain>
    </source>
</reference>
<name>A0A941IBI7_9BACI</name>
<keyword evidence="2" id="KW-0547">Nucleotide-binding</keyword>
<gene>
    <name evidence="5" type="primary">tadA</name>
    <name evidence="5" type="ORF">KCX74_17315</name>
</gene>
<dbReference type="SMART" id="SM00382">
    <property type="entry name" value="AAA"/>
    <property type="match status" value="1"/>
</dbReference>
<feature type="domain" description="Bacterial type II secretion system protein E" evidence="4">
    <location>
        <begin position="187"/>
        <end position="201"/>
    </location>
</feature>
<dbReference type="CDD" id="cd01129">
    <property type="entry name" value="PulE-GspE-like"/>
    <property type="match status" value="1"/>
</dbReference>
<dbReference type="Gene3D" id="3.40.50.300">
    <property type="entry name" value="P-loop containing nucleotide triphosphate hydrolases"/>
    <property type="match status" value="1"/>
</dbReference>
<dbReference type="InterPro" id="IPR047667">
    <property type="entry name" value="ATPase_ComGA"/>
</dbReference>
<evidence type="ECO:0000313" key="6">
    <source>
        <dbReference type="Proteomes" id="UP000675284"/>
    </source>
</evidence>
<dbReference type="GO" id="GO:0005886">
    <property type="term" value="C:plasma membrane"/>
    <property type="evidence" value="ECO:0007669"/>
    <property type="project" value="TreeGrafter"/>
</dbReference>
<comment type="caution">
    <text evidence="5">The sequence shown here is derived from an EMBL/GenBank/DDBJ whole genome shotgun (WGS) entry which is preliminary data.</text>
</comment>
<evidence type="ECO:0000313" key="5">
    <source>
        <dbReference type="EMBL" id="MBR7797793.1"/>
    </source>
</evidence>
<dbReference type="Pfam" id="PF00437">
    <property type="entry name" value="T2SSE"/>
    <property type="match status" value="1"/>
</dbReference>
<comment type="similarity">
    <text evidence="1">Belongs to the GSP E family.</text>
</comment>
<dbReference type="Gene3D" id="3.30.450.90">
    <property type="match status" value="1"/>
</dbReference>
<dbReference type="GO" id="GO:0005524">
    <property type="term" value="F:ATP binding"/>
    <property type="evidence" value="ECO:0007669"/>
    <property type="project" value="UniProtKB-KW"/>
</dbReference>
<dbReference type="InterPro" id="IPR001482">
    <property type="entry name" value="T2SS/T4SS_dom"/>
</dbReference>
<evidence type="ECO:0000256" key="3">
    <source>
        <dbReference type="ARBA" id="ARBA00022840"/>
    </source>
</evidence>
<sequence length="325" mass="36647">MEASDIHFSPSAEKATIYFRIQGKRQFFKSIPASTYQLLLTYFKFNSSMDIGELRRPQNGTIKFYLESLVYSLRLSTLPVKGTESLAIRILPQEETLPIDQLFLFPKQLKHMMRWITKRSGLILITGPTGSGKTTTLYAILSSILKDKPFQAITLEDPIEKELEDILQVQLNEKAGITYQSGFKAALRHDPDIIMVGEIRDAGTAHFALEASLSGHLVLSTIHATHGLGTIFRLKEFGLTTADLIQSLIAIASIQLIPISTIKHANRRGAILELLDGTLLEKHIKGKEFNRLTGYQTFDHLRRKALAYGYISETYYQQTQENNDT</sequence>
<evidence type="ECO:0000256" key="2">
    <source>
        <dbReference type="ARBA" id="ARBA00022741"/>
    </source>
</evidence>
<evidence type="ECO:0000256" key="1">
    <source>
        <dbReference type="ARBA" id="ARBA00006611"/>
    </source>
</evidence>
<dbReference type="PROSITE" id="PS00662">
    <property type="entry name" value="T2SP_E"/>
    <property type="match status" value="1"/>
</dbReference>
<dbReference type="SUPFAM" id="SSF52540">
    <property type="entry name" value="P-loop containing nucleoside triphosphate hydrolases"/>
    <property type="match status" value="1"/>
</dbReference>
<protein>
    <submittedName>
        <fullName evidence="5">Flp pilus assembly complex ATPase component TadA</fullName>
    </submittedName>
</protein>
<accession>A0A941IBI7</accession>
<keyword evidence="6" id="KW-1185">Reference proteome</keyword>
<dbReference type="GO" id="GO:0016887">
    <property type="term" value="F:ATP hydrolysis activity"/>
    <property type="evidence" value="ECO:0007669"/>
    <property type="project" value="TreeGrafter"/>
</dbReference>
<dbReference type="PANTHER" id="PTHR30258:SF2">
    <property type="entry name" value="COMG OPERON PROTEIN 1"/>
    <property type="match status" value="1"/>
</dbReference>